<evidence type="ECO:0000256" key="1">
    <source>
        <dbReference type="ARBA" id="ARBA00006930"/>
    </source>
</evidence>
<dbReference type="InterPro" id="IPR027417">
    <property type="entry name" value="P-loop_NTPase"/>
</dbReference>
<name>A0A318TPW7_9BACL</name>
<keyword evidence="6" id="KW-0540">Nuclease</keyword>
<dbReference type="Gene3D" id="3.40.50.300">
    <property type="entry name" value="P-loop containing nucleotide triphosphate hydrolases"/>
    <property type="match status" value="2"/>
</dbReference>
<sequence>MKPIKLTMKAFGPYKSEEVIDFNELKDNRLFVISGSTGAGKTTIFDGICFALYGFGSGQDRKETKTLRSDFAEDAVHTAVELLFEIHGKTYRVLRQLSHVKEGRKTATGEKYELFEIQEDGQELPSVERQRVTDINQKIEELIGLSYDQFNQIVMLPQGEFRKLLTSQSDNKEEILRKIFKTNRYGEMTQKLDEKKRKAETELDRARTLKNSYISQIEGALPKRDSLLFAVLAQESNVYQIQEALDEEVKYYKVKIKEDKKLYEEAKKKHDDQHNRFVQDKAINDRIDNFENRKQKLQELEQQKPTYEQMKNEYEAAIRASKIQPLNQQCHALHKEKVEKQNQLANVTEKLEQAKKDLEKANKTFEEEYTKEQERESASEHLNNLQKLLPRYEQIEVLSKRVQSLQVSEKEARNSLVTIEQQLNVEKEKVVQLNQLIEQLEEKTENYNELLEQQSYLKQVINLFSNFNQLKHELQGLQLNVNTVEKEYQSAKQIYEVEEGKWLTNQASRLAASLVPGSPCPVCGSIEHGQISSQHTEMVDETTIKKLKANLAEVEQTKYRAEAKMNSQIAQVTQCEQELERLNAPIEKEQQIIHQFNELNLKIEQLKNDEAKLVSYKKNLKQLKSVVEQLEGRQKQLEANHYQTKEQLLKESTVLTEQQKEIPSELQHISQLQKAIADAQLHKQTLFTQWERVQKHLHEVEKYVATTEEVVKQTTQQITDLEAKLVRAKDEFKQSLVDAGFENYKHFESSIRDDFQVNHLQNQYMEFSKALHTITTQVQQDSEELEGKEKVDLTLIEEALNALKLEYENALHILNRSVQYEGHAIDFSEKLDHVADKIYQLEEISSQIIDLHNLLRGQNSKKISFERYVQMGYLEQITEAANIRLKNLSNGQYYLQCSDRQESHGRQSGLSLDVYDTYTGQSRDVKSLSGGEKFNASLCLALGMADVIQSFQGNVKIDTMFIDEGFGSLDEESLMKAIDTLIDLQKSGRIIGVISHVSELKAAMPAILQVEKLKEGYSKTSFLLK</sequence>
<accession>A0A318TPW7</accession>
<protein>
    <recommendedName>
        <fullName evidence="3">Nuclease SbcCD subunit C</fullName>
    </recommendedName>
</protein>
<evidence type="ECO:0000256" key="4">
    <source>
        <dbReference type="SAM" id="Coils"/>
    </source>
</evidence>
<evidence type="ECO:0000313" key="7">
    <source>
        <dbReference type="Proteomes" id="UP000247416"/>
    </source>
</evidence>
<dbReference type="PANTHER" id="PTHR32114:SF2">
    <property type="entry name" value="ABC TRANSPORTER ABCH.3"/>
    <property type="match status" value="1"/>
</dbReference>
<feature type="coiled-coil region" evidence="4">
    <location>
        <begin position="589"/>
        <end position="647"/>
    </location>
</feature>
<keyword evidence="4" id="KW-0175">Coiled coil</keyword>
<dbReference type="GO" id="GO:0004527">
    <property type="term" value="F:exonuclease activity"/>
    <property type="evidence" value="ECO:0007669"/>
    <property type="project" value="UniProtKB-KW"/>
</dbReference>
<comment type="similarity">
    <text evidence="1">Belongs to the SMC family. SbcC subfamily.</text>
</comment>
<feature type="coiled-coil region" evidence="4">
    <location>
        <begin position="409"/>
        <end position="494"/>
    </location>
</feature>
<proteinExistence type="inferred from homology"/>
<evidence type="ECO:0000256" key="3">
    <source>
        <dbReference type="ARBA" id="ARBA00013368"/>
    </source>
</evidence>
<feature type="coiled-coil region" evidence="4">
    <location>
        <begin position="189"/>
        <end position="216"/>
    </location>
</feature>
<dbReference type="Pfam" id="PF13476">
    <property type="entry name" value="AAA_23"/>
    <property type="match status" value="1"/>
</dbReference>
<dbReference type="Pfam" id="PF13558">
    <property type="entry name" value="SbcC_Walker_B"/>
    <property type="match status" value="1"/>
</dbReference>
<dbReference type="AlphaFoldDB" id="A0A318TPW7"/>
<dbReference type="EMBL" id="QJTJ01000014">
    <property type="protein sequence ID" value="PYF05850.1"/>
    <property type="molecule type" value="Genomic_DNA"/>
</dbReference>
<dbReference type="OrthoDB" id="9795626at2"/>
<comment type="subunit">
    <text evidence="2">Heterodimer of SbcC and SbcD.</text>
</comment>
<evidence type="ECO:0000256" key="2">
    <source>
        <dbReference type="ARBA" id="ARBA00011322"/>
    </source>
</evidence>
<dbReference type="SUPFAM" id="SSF52540">
    <property type="entry name" value="P-loop containing nucleoside triphosphate hydrolases"/>
    <property type="match status" value="1"/>
</dbReference>
<dbReference type="Proteomes" id="UP000247416">
    <property type="component" value="Unassembled WGS sequence"/>
</dbReference>
<dbReference type="InterPro" id="IPR038729">
    <property type="entry name" value="Rad50/SbcC_AAA"/>
</dbReference>
<reference evidence="6 7" key="1">
    <citation type="submission" date="2018-06" db="EMBL/GenBank/DDBJ databases">
        <title>Genomic Encyclopedia of Archaeal and Bacterial Type Strains, Phase II (KMG-II): from individual species to whole genera.</title>
        <authorList>
            <person name="Goeker M."/>
        </authorList>
    </citation>
    <scope>NUCLEOTIDE SEQUENCE [LARGE SCALE GENOMIC DNA]</scope>
    <source>
        <strain evidence="6 7">KACC 16626</strain>
    </source>
</reference>
<gene>
    <name evidence="6" type="ORF">BJ095_11429</name>
</gene>
<dbReference type="RefSeq" id="WP_107935245.1">
    <property type="nucleotide sequence ID" value="NZ_CP085009.1"/>
</dbReference>
<feature type="coiled-coil region" evidence="4">
    <location>
        <begin position="280"/>
        <end position="375"/>
    </location>
</feature>
<dbReference type="GO" id="GO:0016887">
    <property type="term" value="F:ATP hydrolysis activity"/>
    <property type="evidence" value="ECO:0007669"/>
    <property type="project" value="InterPro"/>
</dbReference>
<comment type="caution">
    <text evidence="6">The sequence shown here is derived from an EMBL/GenBank/DDBJ whole genome shotgun (WGS) entry which is preliminary data.</text>
</comment>
<keyword evidence="6" id="KW-0378">Hydrolase</keyword>
<organism evidence="6 7">
    <name type="scientific">Ureibacillus chungkukjangi</name>
    <dbReference type="NCBI Taxonomy" id="1202712"/>
    <lineage>
        <taxon>Bacteria</taxon>
        <taxon>Bacillati</taxon>
        <taxon>Bacillota</taxon>
        <taxon>Bacilli</taxon>
        <taxon>Bacillales</taxon>
        <taxon>Caryophanaceae</taxon>
        <taxon>Ureibacillus</taxon>
    </lineage>
</organism>
<feature type="coiled-coil region" evidence="4">
    <location>
        <begin position="704"/>
        <end position="731"/>
    </location>
</feature>
<dbReference type="PANTHER" id="PTHR32114">
    <property type="entry name" value="ABC TRANSPORTER ABCH.3"/>
    <property type="match status" value="1"/>
</dbReference>
<evidence type="ECO:0000259" key="5">
    <source>
        <dbReference type="Pfam" id="PF13476"/>
    </source>
</evidence>
<feature type="domain" description="Rad50/SbcC-type AAA" evidence="5">
    <location>
        <begin position="5"/>
        <end position="218"/>
    </location>
</feature>
<dbReference type="GO" id="GO:0006302">
    <property type="term" value="P:double-strand break repair"/>
    <property type="evidence" value="ECO:0007669"/>
    <property type="project" value="InterPro"/>
</dbReference>
<keyword evidence="6" id="KW-0269">Exonuclease</keyword>
<keyword evidence="7" id="KW-1185">Reference proteome</keyword>
<evidence type="ECO:0000313" key="6">
    <source>
        <dbReference type="EMBL" id="PYF05850.1"/>
    </source>
</evidence>